<dbReference type="RefSeq" id="WP_114744945.1">
    <property type="nucleotide sequence ID" value="NZ_QQAY01000003.1"/>
</dbReference>
<dbReference type="PANTHER" id="PTHR43236:SF1">
    <property type="entry name" value="BLL7220 PROTEIN"/>
    <property type="match status" value="1"/>
</dbReference>
<dbReference type="OrthoDB" id="2417909at2"/>
<keyword evidence="3" id="KW-1185">Reference proteome</keyword>
<feature type="domain" description="IrrE N-terminal-like" evidence="1">
    <location>
        <begin position="35"/>
        <end position="158"/>
    </location>
</feature>
<dbReference type="Gene3D" id="1.10.10.2910">
    <property type="match status" value="1"/>
</dbReference>
<reference evidence="2 3" key="1">
    <citation type="submission" date="2018-07" db="EMBL/GenBank/DDBJ databases">
        <title>Genomic Encyclopedia of Type Strains, Phase IV (KMG-IV): sequencing the most valuable type-strain genomes for metagenomic binning, comparative biology and taxonomic classification.</title>
        <authorList>
            <person name="Goeker M."/>
        </authorList>
    </citation>
    <scope>NUCLEOTIDE SEQUENCE [LARGE SCALE GENOMIC DNA]</scope>
    <source>
        <strain evidence="2 3">DSM 25281</strain>
    </source>
</reference>
<dbReference type="Proteomes" id="UP000255326">
    <property type="component" value="Unassembled WGS sequence"/>
</dbReference>
<evidence type="ECO:0000313" key="3">
    <source>
        <dbReference type="Proteomes" id="UP000255326"/>
    </source>
</evidence>
<sequence>MDIPRNLRERMEQLVQNTLKDFNIIGFTTPEDVAQRLGLTIHNGKLQQVDGAFDEETKVILINDNVRLDQRRRFTLFHEICHYLLRHDDEFFSDLNDLYEDDEEFRKVEERLCDMGAIEFAAPKEEVQALINEHGFSIHLLFELEEKFHLSKQSAMWRLAECAPHSCILAICRADFDIFPLLKLVPKEIKIENAWNSEWTPYKLRKETSIPKDHPIWTTSDSFDEYFSFEDTYIQYYSGSQMEANVEGVWINGRAYIVFDLI</sequence>
<dbReference type="InterPro" id="IPR010359">
    <property type="entry name" value="IrrE_HExxH"/>
</dbReference>
<evidence type="ECO:0000313" key="2">
    <source>
        <dbReference type="EMBL" id="RDI44054.1"/>
    </source>
</evidence>
<name>A0A370GNN6_9BACI</name>
<organism evidence="2 3">
    <name type="scientific">Falsibacillus pallidus</name>
    <dbReference type="NCBI Taxonomy" id="493781"/>
    <lineage>
        <taxon>Bacteria</taxon>
        <taxon>Bacillati</taxon>
        <taxon>Bacillota</taxon>
        <taxon>Bacilli</taxon>
        <taxon>Bacillales</taxon>
        <taxon>Bacillaceae</taxon>
        <taxon>Falsibacillus</taxon>
    </lineage>
</organism>
<accession>A0A370GNN6</accession>
<gene>
    <name evidence="2" type="ORF">DFR59_103117</name>
</gene>
<evidence type="ECO:0000259" key="1">
    <source>
        <dbReference type="Pfam" id="PF06114"/>
    </source>
</evidence>
<proteinExistence type="predicted"/>
<dbReference type="InterPro" id="IPR052345">
    <property type="entry name" value="Rad_response_metalloprotease"/>
</dbReference>
<comment type="caution">
    <text evidence="2">The sequence shown here is derived from an EMBL/GenBank/DDBJ whole genome shotgun (WGS) entry which is preliminary data.</text>
</comment>
<dbReference type="PANTHER" id="PTHR43236">
    <property type="entry name" value="ANTITOXIN HIGA1"/>
    <property type="match status" value="1"/>
</dbReference>
<dbReference type="EMBL" id="QQAY01000003">
    <property type="protein sequence ID" value="RDI44054.1"/>
    <property type="molecule type" value="Genomic_DNA"/>
</dbReference>
<dbReference type="Pfam" id="PF06114">
    <property type="entry name" value="Peptidase_M78"/>
    <property type="match status" value="1"/>
</dbReference>
<dbReference type="AlphaFoldDB" id="A0A370GNN6"/>
<protein>
    <submittedName>
        <fullName evidence="2">Uncharacterized protein DUF955</fullName>
    </submittedName>
</protein>
<dbReference type="Gene3D" id="3.30.450.130">
    <property type="entry name" value="irre protein"/>
    <property type="match status" value="1"/>
</dbReference>